<dbReference type="PROSITE" id="PS50827">
    <property type="entry name" value="DDT"/>
    <property type="match status" value="1"/>
</dbReference>
<feature type="region of interest" description="Disordered" evidence="16">
    <location>
        <begin position="885"/>
        <end position="924"/>
    </location>
</feature>
<dbReference type="Pfam" id="PF00628">
    <property type="entry name" value="PHD"/>
    <property type="match status" value="2"/>
</dbReference>
<dbReference type="Pfam" id="PF00439">
    <property type="entry name" value="Bromodomain"/>
    <property type="match status" value="1"/>
</dbReference>
<feature type="domain" description="WAC" evidence="20">
    <location>
        <begin position="22"/>
        <end position="130"/>
    </location>
</feature>
<evidence type="ECO:0000256" key="5">
    <source>
        <dbReference type="ARBA" id="ARBA00022833"/>
    </source>
</evidence>
<keyword evidence="6" id="KW-0805">Transcription regulation</keyword>
<feature type="region of interest" description="Disordered" evidence="16">
    <location>
        <begin position="1262"/>
        <end position="1304"/>
    </location>
</feature>
<dbReference type="GO" id="GO:0003677">
    <property type="term" value="F:DNA binding"/>
    <property type="evidence" value="ECO:0007669"/>
    <property type="project" value="TreeGrafter"/>
</dbReference>
<evidence type="ECO:0000259" key="17">
    <source>
        <dbReference type="PROSITE" id="PS50014"/>
    </source>
</evidence>
<sequence length="1816" mass="210966">MPLLRKEPFYPNKRPENLSPDDEVFICQYTNEIFTDYEGFFERSILCNSLIWSCSLTGKSNLTYDEALQSEQNALKNVIETISKEIRRLAVFLATLIKKKRLTDVMDDVHNYIRDRYVVGEEVEAIIRNKWYPCKVVRVIPPTDAECQAYLQKQEDDPEVDKVSRDRFIALWGPLPELFRFEVEEEEADDEISATYVVPWSAVRREKGFYTRDKLKMYLRYIMHYDKDLGIYTVADNALGFFDIQHYKFEEHFPAKIPEFSSDLNKNRSGKKETSTPSKTPSSKPLSKSPTKKMNNPPVKMNGKTPSGVYDKTPSELKKEQMAFDSIPENVRKPVIYLLSRFKKYGINSIFEELYQYMKDRIFIGEDDVEAIVRGMWRIVKVVRVIEPTNEQVEEYCKAQDTDPDIDIKVRDENIKVWGPQPELFRFVVVELEPDRGFEDDEITVDWTCIRREKTSMTRDRLRLMIRHVTQFDEEAGHYKLKDEFAERYDVQNCSIKDFFPVKEPEFVVSIKPRATPKQITSPLLNGLTSHRETDKLGEKKTVNVPKETNNYEAISEMKASKLKQISEKRGPEAKPGDEKQKQVQVKAKKILSAEEVQKMEEEMKRVRLQREKNQEEKRLLMEKQKQEWMEARQLEKQKKLEEKKKQAELQREMKKPKEDLELDNLKELPMPNPVRCRVPNALFGDFLMILEFLQAFAEEVDLKDDFTQGVDFDLLERAVAEKEILGPFNDLIQVLLRAIFSLQEQENEEIKEDGAGNGDTVESRSTKLTYGLSLQHLNMDALTLTEMLRLHILQSGSKTGESNAKWRFQQRGGYISEDDPGYDFKREEPQILQRLATHTVFELSMGDKLKVLKCLMLQILTYAATRDELEDRFNQLHSSRNEVRNLQAAEKKRQREVATERANQIEEDKKKDPPLTAEAIEAKKSNWDKEDLMEKENFNKSLAKLKGQIEKLELTTNLEPLGRDRAYRRFWTFSSLPGLFVEHDDEFVGPCSSEPTPYNPDVDKSTEEAIQKVVEKPTEENALRQVVPVKKENDIRQYFIKKGTTKEEEPAAKADTTTIEDDIQAIKDSVKERHLNDNNGEEERKTEVKAKTEFINTKFLGCTANQETCPVHATYITKAIWYYYENPIDLDILIECLSERGLREGHLKTHLSKKREEIKSLISTCPVHKLDNTKETTVEPERKHKKKKEYLSFLGHPEGTPINDILENELRENLLDIEDKIFTGGLGALKVNNREAWIRAIENNSYDRQADKLKWGGRLHHQGLSTVSGTPMKDMKGERPDSGLSETSSEDATENRIESVNGTTNRVKDLASALLQISQSVEEKFLKKPLGEDEKEKKKRLKMIEEKKKEAVEIPPVKQRTPRERWEVSLLQCTSFPQIFLHLSSLDASIQWNKSIEKIRCRVCRKKSDPEKLLICDNCNKGCHTYCLKPPLAKVPEGDWFCKDCQPKEKQRTPRKARRLFSEEEEEAESEEEEEAEEEEEEDEEEGPMEVCTTCSKPGEVILCDTCSNMYHLTCLEPPLRKPPRGKWSCPECLNPKAKRGKARARAKTIATDKPERENRKRKATKALEFSEEESDEEIASKILPKRKAAEKVEEKIKESRKRGRNNDEIEESEEDAVSARPARRQKLTKEEDKVSSRRRSEPAKSVHHRSARGKKSDYQEEESEEESMKSRKSGSRRRVVSPEPEESEEELKTNNNMNVDIEIIEGILDALEKHRDSWPFLSPVKKSEAPDYHEIIKHPMDLATLRRKLYDQRYKTNADVLSDIVLLLDNCERYNVESADEYKCGVRIRKFLEKKLADLGLRLPSSAKETEQKR</sequence>
<feature type="compositionally biased region" description="Basic residues" evidence="16">
    <location>
        <begin position="1539"/>
        <end position="1548"/>
    </location>
</feature>
<feature type="compositionally biased region" description="Basic and acidic residues" evidence="16">
    <location>
        <begin position="1589"/>
        <end position="1599"/>
    </location>
</feature>
<dbReference type="InterPro" id="IPR036427">
    <property type="entry name" value="Bromodomain-like_sf"/>
</dbReference>
<keyword evidence="2" id="KW-0597">Phosphoprotein</keyword>
<evidence type="ECO:0000256" key="7">
    <source>
        <dbReference type="ARBA" id="ARBA00023054"/>
    </source>
</evidence>
<evidence type="ECO:0000256" key="11">
    <source>
        <dbReference type="ARBA" id="ARBA00068253"/>
    </source>
</evidence>
<dbReference type="GO" id="GO:0031445">
    <property type="term" value="P:regulation of heterochromatin formation"/>
    <property type="evidence" value="ECO:0007669"/>
    <property type="project" value="TreeGrafter"/>
</dbReference>
<feature type="compositionally biased region" description="Low complexity" evidence="16">
    <location>
        <begin position="275"/>
        <end position="293"/>
    </location>
</feature>
<dbReference type="PANTHER" id="PTHR46510:SF1">
    <property type="entry name" value="BROMODOMAIN ADJACENT TO ZINC FINGER DOMAIN PROTEIN 1A"/>
    <property type="match status" value="1"/>
</dbReference>
<evidence type="ECO:0000256" key="12">
    <source>
        <dbReference type="PROSITE-ProRule" id="PRU00035"/>
    </source>
</evidence>
<dbReference type="GO" id="GO:0045740">
    <property type="term" value="P:positive regulation of DNA replication"/>
    <property type="evidence" value="ECO:0007669"/>
    <property type="project" value="TreeGrafter"/>
</dbReference>
<dbReference type="Proteomes" id="UP001187531">
    <property type="component" value="Unassembled WGS sequence"/>
</dbReference>
<keyword evidence="9" id="KW-0804">Transcription</keyword>
<dbReference type="InterPro" id="IPR001487">
    <property type="entry name" value="Bromodomain"/>
</dbReference>
<dbReference type="GO" id="GO:0008270">
    <property type="term" value="F:zinc ion binding"/>
    <property type="evidence" value="ECO:0007669"/>
    <property type="project" value="UniProtKB-KW"/>
</dbReference>
<evidence type="ECO:0000259" key="18">
    <source>
        <dbReference type="PROSITE" id="PS50016"/>
    </source>
</evidence>
<dbReference type="Gene3D" id="3.30.40.10">
    <property type="entry name" value="Zinc/RING finger domain, C3HC4 (zinc finger)"/>
    <property type="match status" value="2"/>
</dbReference>
<evidence type="ECO:0000256" key="1">
    <source>
        <dbReference type="ARBA" id="ARBA00004123"/>
    </source>
</evidence>
<dbReference type="PANTHER" id="PTHR46510">
    <property type="entry name" value="BROMODOMAIN ADJACENT TO ZINC FINGER DOMAIN PROTEIN 1A"/>
    <property type="match status" value="1"/>
</dbReference>
<dbReference type="InterPro" id="IPR019786">
    <property type="entry name" value="Zinc_finger_PHD-type_CS"/>
</dbReference>
<proteinExistence type="predicted"/>
<dbReference type="PROSITE" id="PS50014">
    <property type="entry name" value="BROMODOMAIN_2"/>
    <property type="match status" value="1"/>
</dbReference>
<feature type="domain" description="PHD-type" evidence="18">
    <location>
        <begin position="1490"/>
        <end position="1537"/>
    </location>
</feature>
<dbReference type="PROSITE" id="PS01359">
    <property type="entry name" value="ZF_PHD_1"/>
    <property type="match status" value="1"/>
</dbReference>
<keyword evidence="7 15" id="KW-0175">Coiled coil</keyword>
<dbReference type="PROSITE" id="PS50016">
    <property type="entry name" value="ZF_PHD_2"/>
    <property type="match status" value="2"/>
</dbReference>
<dbReference type="Pfam" id="PF10537">
    <property type="entry name" value="WAC_Acf1_DNA_bd"/>
    <property type="match status" value="1"/>
</dbReference>
<dbReference type="Pfam" id="PF15613">
    <property type="entry name" value="WSD"/>
    <property type="match status" value="1"/>
</dbReference>
<keyword evidence="5" id="KW-0862">Zinc</keyword>
<keyword evidence="8 12" id="KW-0103">Bromodomain</keyword>
<accession>A0AA88H8U5</accession>
<dbReference type="Gene3D" id="1.20.920.10">
    <property type="entry name" value="Bromodomain-like"/>
    <property type="match status" value="1"/>
</dbReference>
<dbReference type="SMART" id="SM00297">
    <property type="entry name" value="BROMO"/>
    <property type="match status" value="1"/>
</dbReference>
<feature type="compositionally biased region" description="Acidic residues" evidence="16">
    <location>
        <begin position="1464"/>
        <end position="1489"/>
    </location>
</feature>
<dbReference type="Pfam" id="PF02791">
    <property type="entry name" value="DDT"/>
    <property type="match status" value="1"/>
</dbReference>
<feature type="coiled-coil region" evidence="15">
    <location>
        <begin position="592"/>
        <end position="653"/>
    </location>
</feature>
<dbReference type="Pfam" id="PF15612">
    <property type="entry name" value="WHIM1"/>
    <property type="match status" value="1"/>
</dbReference>
<dbReference type="SUPFAM" id="SSF57903">
    <property type="entry name" value="FYVE/PHD zinc finger"/>
    <property type="match status" value="2"/>
</dbReference>
<feature type="domain" description="DDT" evidence="19">
    <location>
        <begin position="681"/>
        <end position="746"/>
    </location>
</feature>
<gene>
    <name evidence="21" type="ORF">QYM36_015279</name>
</gene>
<evidence type="ECO:0000256" key="10">
    <source>
        <dbReference type="ARBA" id="ARBA00023242"/>
    </source>
</evidence>
<dbReference type="GO" id="GO:0008623">
    <property type="term" value="C:CHRAC"/>
    <property type="evidence" value="ECO:0007669"/>
    <property type="project" value="TreeGrafter"/>
</dbReference>
<dbReference type="SMART" id="SM00249">
    <property type="entry name" value="PHD"/>
    <property type="match status" value="2"/>
</dbReference>
<dbReference type="InterPro" id="IPR028942">
    <property type="entry name" value="WHIM1_dom"/>
</dbReference>
<dbReference type="InterPro" id="IPR018501">
    <property type="entry name" value="DDT_dom"/>
</dbReference>
<comment type="subcellular location">
    <subcellularLocation>
        <location evidence="1 14">Nucleus</location>
    </subcellularLocation>
</comment>
<feature type="region of interest" description="Disordered" evidence="16">
    <location>
        <begin position="1457"/>
        <end position="1491"/>
    </location>
</feature>
<dbReference type="InterPro" id="IPR028941">
    <property type="entry name" value="WHIM2_dom"/>
</dbReference>
<dbReference type="EMBL" id="JAVRJZ010000019">
    <property type="protein sequence ID" value="KAK2707515.1"/>
    <property type="molecule type" value="Genomic_DNA"/>
</dbReference>
<dbReference type="InterPro" id="IPR013136">
    <property type="entry name" value="WSTF_Acf1_Cbp146"/>
</dbReference>
<dbReference type="GO" id="GO:0006355">
    <property type="term" value="P:regulation of DNA-templated transcription"/>
    <property type="evidence" value="ECO:0007669"/>
    <property type="project" value="TreeGrafter"/>
</dbReference>
<dbReference type="GO" id="GO:0000228">
    <property type="term" value="C:nuclear chromosome"/>
    <property type="evidence" value="ECO:0007669"/>
    <property type="project" value="TreeGrafter"/>
</dbReference>
<dbReference type="PROSITE" id="PS00633">
    <property type="entry name" value="BROMODOMAIN_1"/>
    <property type="match status" value="1"/>
</dbReference>
<evidence type="ECO:0000259" key="19">
    <source>
        <dbReference type="PROSITE" id="PS50827"/>
    </source>
</evidence>
<comment type="caution">
    <text evidence="21">The sequence shown here is derived from an EMBL/GenBank/DDBJ whole genome shotgun (WGS) entry which is preliminary data.</text>
</comment>
<dbReference type="GO" id="GO:0006338">
    <property type="term" value="P:chromatin remodeling"/>
    <property type="evidence" value="ECO:0007669"/>
    <property type="project" value="InterPro"/>
</dbReference>
<feature type="region of interest" description="Disordered" evidence="16">
    <location>
        <begin position="564"/>
        <end position="584"/>
    </location>
</feature>
<dbReference type="InterPro" id="IPR018359">
    <property type="entry name" value="Bromodomain_CS"/>
</dbReference>
<reference evidence="21" key="1">
    <citation type="submission" date="2023-07" db="EMBL/GenBank/DDBJ databases">
        <title>Chromosome-level genome assembly of Artemia franciscana.</title>
        <authorList>
            <person name="Jo E."/>
        </authorList>
    </citation>
    <scope>NUCLEOTIDE SEQUENCE</scope>
    <source>
        <tissue evidence="21">Whole body</tissue>
    </source>
</reference>
<evidence type="ECO:0000256" key="8">
    <source>
        <dbReference type="ARBA" id="ARBA00023117"/>
    </source>
</evidence>
<dbReference type="InterPro" id="IPR013083">
    <property type="entry name" value="Znf_RING/FYVE/PHD"/>
</dbReference>
<feature type="compositionally biased region" description="Basic and acidic residues" evidence="16">
    <location>
        <begin position="885"/>
        <end position="914"/>
    </location>
</feature>
<dbReference type="InterPro" id="IPR011011">
    <property type="entry name" value="Znf_FYVE_PHD"/>
</dbReference>
<evidence type="ECO:0000313" key="21">
    <source>
        <dbReference type="EMBL" id="KAK2707515.1"/>
    </source>
</evidence>
<evidence type="ECO:0000256" key="15">
    <source>
        <dbReference type="SAM" id="Coils"/>
    </source>
</evidence>
<dbReference type="InterPro" id="IPR019787">
    <property type="entry name" value="Znf_PHD-finger"/>
</dbReference>
<evidence type="ECO:0000256" key="14">
    <source>
        <dbReference type="PROSITE-ProRule" id="PRU00475"/>
    </source>
</evidence>
<dbReference type="InterPro" id="IPR001965">
    <property type="entry name" value="Znf_PHD"/>
</dbReference>
<dbReference type="SUPFAM" id="SSF47370">
    <property type="entry name" value="Bromodomain"/>
    <property type="match status" value="1"/>
</dbReference>
<organism evidence="21 22">
    <name type="scientific">Artemia franciscana</name>
    <name type="common">Brine shrimp</name>
    <name type="synonym">Artemia sanfranciscana</name>
    <dbReference type="NCBI Taxonomy" id="6661"/>
    <lineage>
        <taxon>Eukaryota</taxon>
        <taxon>Metazoa</taxon>
        <taxon>Ecdysozoa</taxon>
        <taxon>Arthropoda</taxon>
        <taxon>Crustacea</taxon>
        <taxon>Branchiopoda</taxon>
        <taxon>Anostraca</taxon>
        <taxon>Artemiidae</taxon>
        <taxon>Artemia</taxon>
    </lineage>
</organism>
<feature type="compositionally biased region" description="Basic and acidic residues" evidence="16">
    <location>
        <begin position="1629"/>
        <end position="1646"/>
    </location>
</feature>
<evidence type="ECO:0000256" key="2">
    <source>
        <dbReference type="ARBA" id="ARBA00022553"/>
    </source>
</evidence>
<evidence type="ECO:0000256" key="4">
    <source>
        <dbReference type="ARBA" id="ARBA00022771"/>
    </source>
</evidence>
<evidence type="ECO:0000259" key="20">
    <source>
        <dbReference type="PROSITE" id="PS51136"/>
    </source>
</evidence>
<evidence type="ECO:0000256" key="16">
    <source>
        <dbReference type="SAM" id="MobiDB-lite"/>
    </source>
</evidence>
<protein>
    <recommendedName>
        <fullName evidence="11">Bromodomain adjacent to zinc finger domain protein 1A</fullName>
    </recommendedName>
</protein>
<feature type="region of interest" description="Disordered" evidence="16">
    <location>
        <begin position="260"/>
        <end position="312"/>
    </location>
</feature>
<dbReference type="SMART" id="SM00571">
    <property type="entry name" value="DDT"/>
    <property type="match status" value="1"/>
</dbReference>
<evidence type="ECO:0000256" key="6">
    <source>
        <dbReference type="ARBA" id="ARBA00023015"/>
    </source>
</evidence>
<feature type="domain" description="PHD-type" evidence="18">
    <location>
        <begin position="1399"/>
        <end position="1449"/>
    </location>
</feature>
<evidence type="ECO:0000313" key="22">
    <source>
        <dbReference type="Proteomes" id="UP001187531"/>
    </source>
</evidence>
<evidence type="ECO:0000256" key="9">
    <source>
        <dbReference type="ARBA" id="ARBA00023163"/>
    </source>
</evidence>
<feature type="compositionally biased region" description="Basic and acidic residues" evidence="16">
    <location>
        <begin position="565"/>
        <end position="582"/>
    </location>
</feature>
<feature type="domain" description="Bromo" evidence="17">
    <location>
        <begin position="1714"/>
        <end position="1784"/>
    </location>
</feature>
<keyword evidence="3" id="KW-0479">Metal-binding</keyword>
<keyword evidence="10 14" id="KW-0539">Nucleus</keyword>
<feature type="region of interest" description="Disordered" evidence="16">
    <location>
        <begin position="1539"/>
        <end position="1696"/>
    </location>
</feature>
<dbReference type="PRINTS" id="PR00503">
    <property type="entry name" value="BROMODOMAIN"/>
</dbReference>
<name>A0AA88H8U5_ARTSF</name>
<keyword evidence="22" id="KW-1185">Reference proteome</keyword>
<feature type="compositionally biased region" description="Basic residues" evidence="16">
    <location>
        <begin position="1672"/>
        <end position="1681"/>
    </location>
</feature>
<keyword evidence="4 13" id="KW-0863">Zinc-finger</keyword>
<dbReference type="FunFam" id="3.30.40.10:FF:000300">
    <property type="entry name" value="Bromodomain adjacent to zinc finger domain protein 1A"/>
    <property type="match status" value="1"/>
</dbReference>
<dbReference type="PROSITE" id="PS51136">
    <property type="entry name" value="WAC"/>
    <property type="match status" value="1"/>
</dbReference>
<evidence type="ECO:0000256" key="13">
    <source>
        <dbReference type="PROSITE-ProRule" id="PRU00146"/>
    </source>
</evidence>
<dbReference type="InterPro" id="IPR047171">
    <property type="entry name" value="BAZ1A"/>
</dbReference>
<evidence type="ECO:0000256" key="3">
    <source>
        <dbReference type="ARBA" id="ARBA00022723"/>
    </source>
</evidence>